<dbReference type="EMBL" id="MU129004">
    <property type="protein sequence ID" value="KAF9511204.1"/>
    <property type="molecule type" value="Genomic_DNA"/>
</dbReference>
<dbReference type="AlphaFoldDB" id="A0A9P6ASF2"/>
<evidence type="ECO:0000313" key="2">
    <source>
        <dbReference type="Proteomes" id="UP000886523"/>
    </source>
</evidence>
<gene>
    <name evidence="1" type="ORF">BS47DRAFT_1199139</name>
</gene>
<reference evidence="1" key="1">
    <citation type="journal article" date="2020" name="Nat. Commun.">
        <title>Large-scale genome sequencing of mycorrhizal fungi provides insights into the early evolution of symbiotic traits.</title>
        <authorList>
            <person name="Miyauchi S."/>
            <person name="Kiss E."/>
            <person name="Kuo A."/>
            <person name="Drula E."/>
            <person name="Kohler A."/>
            <person name="Sanchez-Garcia M."/>
            <person name="Morin E."/>
            <person name="Andreopoulos B."/>
            <person name="Barry K.W."/>
            <person name="Bonito G."/>
            <person name="Buee M."/>
            <person name="Carver A."/>
            <person name="Chen C."/>
            <person name="Cichocki N."/>
            <person name="Clum A."/>
            <person name="Culley D."/>
            <person name="Crous P.W."/>
            <person name="Fauchery L."/>
            <person name="Girlanda M."/>
            <person name="Hayes R.D."/>
            <person name="Keri Z."/>
            <person name="LaButti K."/>
            <person name="Lipzen A."/>
            <person name="Lombard V."/>
            <person name="Magnuson J."/>
            <person name="Maillard F."/>
            <person name="Murat C."/>
            <person name="Nolan M."/>
            <person name="Ohm R.A."/>
            <person name="Pangilinan J."/>
            <person name="Pereira M.F."/>
            <person name="Perotto S."/>
            <person name="Peter M."/>
            <person name="Pfister S."/>
            <person name="Riley R."/>
            <person name="Sitrit Y."/>
            <person name="Stielow J.B."/>
            <person name="Szollosi G."/>
            <person name="Zifcakova L."/>
            <person name="Stursova M."/>
            <person name="Spatafora J.W."/>
            <person name="Tedersoo L."/>
            <person name="Vaario L.M."/>
            <person name="Yamada A."/>
            <person name="Yan M."/>
            <person name="Wang P."/>
            <person name="Xu J."/>
            <person name="Bruns T."/>
            <person name="Baldrian P."/>
            <person name="Vilgalys R."/>
            <person name="Dunand C."/>
            <person name="Henrissat B."/>
            <person name="Grigoriev I.V."/>
            <person name="Hibbett D."/>
            <person name="Nagy L.G."/>
            <person name="Martin F.M."/>
        </authorList>
    </citation>
    <scope>NUCLEOTIDE SEQUENCE</scope>
    <source>
        <strain evidence="1">UP504</strain>
    </source>
</reference>
<sequence>MQVLRVCEPLLTLSEQLPSNPQIQYLTFVCLVILRIQRSKPTDLPDPGQIEHTASSIRAQIEDEFMERGNGQMNLDLGRMARRLAEIIDEFTPLDV</sequence>
<dbReference type="Proteomes" id="UP000886523">
    <property type="component" value="Unassembled WGS sequence"/>
</dbReference>
<protein>
    <submittedName>
        <fullName evidence="1">Uncharacterized protein</fullName>
    </submittedName>
</protein>
<keyword evidence="2" id="KW-1185">Reference proteome</keyword>
<evidence type="ECO:0000313" key="1">
    <source>
        <dbReference type="EMBL" id="KAF9511204.1"/>
    </source>
</evidence>
<accession>A0A9P6ASF2</accession>
<name>A0A9P6ASF2_9AGAM</name>
<comment type="caution">
    <text evidence="1">The sequence shown here is derived from an EMBL/GenBank/DDBJ whole genome shotgun (WGS) entry which is preliminary data.</text>
</comment>
<organism evidence="1 2">
    <name type="scientific">Hydnum rufescens UP504</name>
    <dbReference type="NCBI Taxonomy" id="1448309"/>
    <lineage>
        <taxon>Eukaryota</taxon>
        <taxon>Fungi</taxon>
        <taxon>Dikarya</taxon>
        <taxon>Basidiomycota</taxon>
        <taxon>Agaricomycotina</taxon>
        <taxon>Agaricomycetes</taxon>
        <taxon>Cantharellales</taxon>
        <taxon>Hydnaceae</taxon>
        <taxon>Hydnum</taxon>
    </lineage>
</organism>
<proteinExistence type="predicted"/>